<proteinExistence type="inferred from homology"/>
<dbReference type="Gene3D" id="3.10.150.10">
    <property type="entry name" value="DNA Polymerase III, subunit A, domain 2"/>
    <property type="match status" value="2"/>
</dbReference>
<reference evidence="11" key="1">
    <citation type="journal article" date="2014" name="Front. Microbiol.">
        <title>High frequency of phylogenetically diverse reductive dehalogenase-homologous genes in deep subseafloor sedimentary metagenomes.</title>
        <authorList>
            <person name="Kawai M."/>
            <person name="Futagami T."/>
            <person name="Toyoda A."/>
            <person name="Takaki Y."/>
            <person name="Nishi S."/>
            <person name="Hori S."/>
            <person name="Arai W."/>
            <person name="Tsubouchi T."/>
            <person name="Morono Y."/>
            <person name="Uchiyama I."/>
            <person name="Ito T."/>
            <person name="Fujiyama A."/>
            <person name="Inagaki F."/>
            <person name="Takami H."/>
        </authorList>
    </citation>
    <scope>NUCLEOTIDE SEQUENCE</scope>
    <source>
        <strain evidence="11">Expedition CK06-06</strain>
    </source>
</reference>
<feature type="non-terminal residue" evidence="11">
    <location>
        <position position="1"/>
    </location>
</feature>
<dbReference type="GO" id="GO:0006271">
    <property type="term" value="P:DNA strand elongation involved in DNA replication"/>
    <property type="evidence" value="ECO:0007669"/>
    <property type="project" value="TreeGrafter"/>
</dbReference>
<dbReference type="AlphaFoldDB" id="X0WID6"/>
<keyword evidence="5" id="KW-0548">Nucleotidyltransferase</keyword>
<organism evidence="11">
    <name type="scientific">marine sediment metagenome</name>
    <dbReference type="NCBI Taxonomy" id="412755"/>
    <lineage>
        <taxon>unclassified sequences</taxon>
        <taxon>metagenomes</taxon>
        <taxon>ecological metagenomes</taxon>
    </lineage>
</organism>
<comment type="subcellular location">
    <subcellularLocation>
        <location evidence="1">Cytoplasm</location>
    </subcellularLocation>
</comment>
<dbReference type="GO" id="GO:0003677">
    <property type="term" value="F:DNA binding"/>
    <property type="evidence" value="ECO:0007669"/>
    <property type="project" value="UniProtKB-KW"/>
</dbReference>
<dbReference type="InterPro" id="IPR001001">
    <property type="entry name" value="DNA_polIII_beta"/>
</dbReference>
<evidence type="ECO:0008006" key="12">
    <source>
        <dbReference type="Google" id="ProtNLM"/>
    </source>
</evidence>
<dbReference type="InterPro" id="IPR022637">
    <property type="entry name" value="DNA_polIII_beta_cen"/>
</dbReference>
<comment type="caution">
    <text evidence="11">The sequence shown here is derived from an EMBL/GenBank/DDBJ whole genome shotgun (WGS) entry which is preliminary data.</text>
</comment>
<dbReference type="InterPro" id="IPR022635">
    <property type="entry name" value="DNA_polIII_beta_C"/>
</dbReference>
<dbReference type="PANTHER" id="PTHR30478:SF0">
    <property type="entry name" value="BETA SLIDING CLAMP"/>
    <property type="match status" value="1"/>
</dbReference>
<evidence type="ECO:0000259" key="10">
    <source>
        <dbReference type="Pfam" id="PF02768"/>
    </source>
</evidence>
<evidence type="ECO:0000256" key="7">
    <source>
        <dbReference type="ARBA" id="ARBA00022932"/>
    </source>
</evidence>
<evidence type="ECO:0000256" key="2">
    <source>
        <dbReference type="ARBA" id="ARBA00010752"/>
    </source>
</evidence>
<evidence type="ECO:0000256" key="3">
    <source>
        <dbReference type="ARBA" id="ARBA00022490"/>
    </source>
</evidence>
<evidence type="ECO:0000259" key="9">
    <source>
        <dbReference type="Pfam" id="PF02767"/>
    </source>
</evidence>
<dbReference type="InterPro" id="IPR046938">
    <property type="entry name" value="DNA_clamp_sf"/>
</dbReference>
<evidence type="ECO:0000256" key="4">
    <source>
        <dbReference type="ARBA" id="ARBA00022679"/>
    </source>
</evidence>
<keyword evidence="6" id="KW-0235">DNA replication</keyword>
<comment type="similarity">
    <text evidence="2">Belongs to the beta sliding clamp family.</text>
</comment>
<keyword evidence="8" id="KW-0238">DNA-binding</keyword>
<keyword evidence="4" id="KW-0808">Transferase</keyword>
<feature type="domain" description="DNA polymerase III beta sliding clamp central" evidence="9">
    <location>
        <begin position="1"/>
        <end position="47"/>
    </location>
</feature>
<dbReference type="GO" id="GO:0009360">
    <property type="term" value="C:DNA polymerase III complex"/>
    <property type="evidence" value="ECO:0007669"/>
    <property type="project" value="InterPro"/>
</dbReference>
<name>X0WID6_9ZZZZ</name>
<dbReference type="PANTHER" id="PTHR30478">
    <property type="entry name" value="DNA POLYMERASE III SUBUNIT BETA"/>
    <property type="match status" value="1"/>
</dbReference>
<dbReference type="SUPFAM" id="SSF55979">
    <property type="entry name" value="DNA clamp"/>
    <property type="match status" value="2"/>
</dbReference>
<sequence length="174" mass="19252">PSNTVNDINHLLAAEGAVAIRANDKYIEFDFGNYNVISRLIEGEYPDYNQVVPETSEETIKVDKQELISVLQRTSIFTDQDSLAVTLDISATELGISKSLNSLGDINDKIAIEYNGEEALQIGFNPAYLLDVLKTINGKEVTIELNGADKPGVIRIGEEYTYVVLPMKIVKEEI</sequence>
<keyword evidence="3" id="KW-0963">Cytoplasm</keyword>
<accession>X0WID6</accession>
<gene>
    <name evidence="11" type="ORF">S01H1_73667</name>
</gene>
<evidence type="ECO:0000256" key="6">
    <source>
        <dbReference type="ARBA" id="ARBA00022705"/>
    </source>
</evidence>
<evidence type="ECO:0000256" key="1">
    <source>
        <dbReference type="ARBA" id="ARBA00004496"/>
    </source>
</evidence>
<feature type="domain" description="DNA polymerase III beta sliding clamp C-terminal" evidence="10">
    <location>
        <begin position="50"/>
        <end position="167"/>
    </location>
</feature>
<dbReference type="Pfam" id="PF02767">
    <property type="entry name" value="DNA_pol3_beta_2"/>
    <property type="match status" value="1"/>
</dbReference>
<evidence type="ECO:0000313" key="11">
    <source>
        <dbReference type="EMBL" id="GAG30744.1"/>
    </source>
</evidence>
<dbReference type="EMBL" id="BARS01049235">
    <property type="protein sequence ID" value="GAG30744.1"/>
    <property type="molecule type" value="Genomic_DNA"/>
</dbReference>
<dbReference type="Pfam" id="PF02768">
    <property type="entry name" value="DNA_pol3_beta_3"/>
    <property type="match status" value="1"/>
</dbReference>
<dbReference type="CDD" id="cd00140">
    <property type="entry name" value="beta_clamp"/>
    <property type="match status" value="1"/>
</dbReference>
<protein>
    <recommendedName>
        <fullName evidence="12">DNA polymerase III beta sliding clamp C-terminal domain-containing protein</fullName>
    </recommendedName>
</protein>
<evidence type="ECO:0000256" key="8">
    <source>
        <dbReference type="ARBA" id="ARBA00023125"/>
    </source>
</evidence>
<dbReference type="GO" id="GO:0008408">
    <property type="term" value="F:3'-5' exonuclease activity"/>
    <property type="evidence" value="ECO:0007669"/>
    <property type="project" value="InterPro"/>
</dbReference>
<dbReference type="GO" id="GO:0003887">
    <property type="term" value="F:DNA-directed DNA polymerase activity"/>
    <property type="evidence" value="ECO:0007669"/>
    <property type="project" value="UniProtKB-KW"/>
</dbReference>
<dbReference type="GO" id="GO:0005737">
    <property type="term" value="C:cytoplasm"/>
    <property type="evidence" value="ECO:0007669"/>
    <property type="project" value="UniProtKB-SubCell"/>
</dbReference>
<evidence type="ECO:0000256" key="5">
    <source>
        <dbReference type="ARBA" id="ARBA00022695"/>
    </source>
</evidence>
<keyword evidence="7" id="KW-0239">DNA-directed DNA polymerase</keyword>